<feature type="domain" description="D-isomer specific 2-hydroxyacid dehydrogenase NAD-binding" evidence="6">
    <location>
        <begin position="109"/>
        <end position="284"/>
    </location>
</feature>
<evidence type="ECO:0000313" key="7">
    <source>
        <dbReference type="EMBL" id="RDB57742.1"/>
    </source>
</evidence>
<dbReference type="GO" id="GO:0016616">
    <property type="term" value="F:oxidoreductase activity, acting on the CH-OH group of donors, NAD or NADP as acceptor"/>
    <property type="evidence" value="ECO:0007669"/>
    <property type="project" value="InterPro"/>
</dbReference>
<keyword evidence="3" id="KW-0520">NAD</keyword>
<organism evidence="7 8">
    <name type="scientific">Slackia isoflavoniconvertens</name>
    <dbReference type="NCBI Taxonomy" id="572010"/>
    <lineage>
        <taxon>Bacteria</taxon>
        <taxon>Bacillati</taxon>
        <taxon>Actinomycetota</taxon>
        <taxon>Coriobacteriia</taxon>
        <taxon>Eggerthellales</taxon>
        <taxon>Eggerthellaceae</taxon>
        <taxon>Slackia</taxon>
    </lineage>
</organism>
<evidence type="ECO:0000256" key="4">
    <source>
        <dbReference type="RuleBase" id="RU003719"/>
    </source>
</evidence>
<dbReference type="InterPro" id="IPR006140">
    <property type="entry name" value="D-isomer_DH_NAD-bd"/>
</dbReference>
<dbReference type="PANTHER" id="PTHR43761">
    <property type="entry name" value="D-ISOMER SPECIFIC 2-HYDROXYACID DEHYDROGENASE FAMILY PROTEIN (AFU_ORTHOLOGUE AFUA_1G13630)"/>
    <property type="match status" value="1"/>
</dbReference>
<sequence length="322" mass="34840">MSKIVITDSDFENNDFEFAMARAAGVEIAAFQGPKPQDIIRNAADADAIVTSYGTFTPEVFAALPNLQVVSRTGIGYDTIDVPAATKNKTAVCVVPGYGTEVVSDHAITLALCVLRRMNETDADMRAGIWDYARHRPLGQVHGRTFGVVGMGEIGRATARKAAGLGFRVICTSRSLVPGRRTPEGYDIVEYEELLRRADVASFHTALTPDTRHMLDAHAISLMKPDAIVVNTARGAVVDTAALAEALKAGKLWGAGIDVFENEPVERDHPLLSAPHTVLTPHAAYWSEESGEELRRRAMQAAIDVVSGVRPMDCLNPEALRF</sequence>
<dbReference type="InterPro" id="IPR029753">
    <property type="entry name" value="D-isomer_DH_CS"/>
</dbReference>
<dbReference type="AlphaFoldDB" id="A0A369LF59"/>
<dbReference type="EMBL" id="PPTO01000011">
    <property type="protein sequence ID" value="RDB57742.1"/>
    <property type="molecule type" value="Genomic_DNA"/>
</dbReference>
<gene>
    <name evidence="7" type="ORF">C1881_07090</name>
</gene>
<dbReference type="Pfam" id="PF00389">
    <property type="entry name" value="2-Hacid_dh"/>
    <property type="match status" value="1"/>
</dbReference>
<dbReference type="SUPFAM" id="SSF52283">
    <property type="entry name" value="Formate/glycerate dehydrogenase catalytic domain-like"/>
    <property type="match status" value="1"/>
</dbReference>
<dbReference type="Gene3D" id="3.40.50.720">
    <property type="entry name" value="NAD(P)-binding Rossmann-like Domain"/>
    <property type="match status" value="2"/>
</dbReference>
<dbReference type="CDD" id="cd05299">
    <property type="entry name" value="CtBP_dh"/>
    <property type="match status" value="1"/>
</dbReference>
<dbReference type="RefSeq" id="WP_114615838.1">
    <property type="nucleotide sequence ID" value="NZ_PPTO01000011.1"/>
</dbReference>
<evidence type="ECO:0000259" key="6">
    <source>
        <dbReference type="Pfam" id="PF02826"/>
    </source>
</evidence>
<keyword evidence="2 4" id="KW-0560">Oxidoreductase</keyword>
<accession>A0A369LF59</accession>
<evidence type="ECO:0000313" key="8">
    <source>
        <dbReference type="Proteomes" id="UP000253975"/>
    </source>
</evidence>
<dbReference type="FunFam" id="3.40.50.720:FF:000203">
    <property type="entry name" value="D-3-phosphoglycerate dehydrogenase (SerA)"/>
    <property type="match status" value="1"/>
</dbReference>
<evidence type="ECO:0000256" key="2">
    <source>
        <dbReference type="ARBA" id="ARBA00023002"/>
    </source>
</evidence>
<dbReference type="Proteomes" id="UP000253975">
    <property type="component" value="Unassembled WGS sequence"/>
</dbReference>
<comment type="caution">
    <text evidence="7">The sequence shown here is derived from an EMBL/GenBank/DDBJ whole genome shotgun (WGS) entry which is preliminary data.</text>
</comment>
<dbReference type="InterPro" id="IPR043322">
    <property type="entry name" value="CtBP"/>
</dbReference>
<dbReference type="PROSITE" id="PS00671">
    <property type="entry name" value="D_2_HYDROXYACID_DH_3"/>
    <property type="match status" value="1"/>
</dbReference>
<evidence type="ECO:0000256" key="1">
    <source>
        <dbReference type="ARBA" id="ARBA00005854"/>
    </source>
</evidence>
<dbReference type="Pfam" id="PF02826">
    <property type="entry name" value="2-Hacid_dh_C"/>
    <property type="match status" value="1"/>
</dbReference>
<evidence type="ECO:0000256" key="3">
    <source>
        <dbReference type="ARBA" id="ARBA00023027"/>
    </source>
</evidence>
<dbReference type="InterPro" id="IPR036291">
    <property type="entry name" value="NAD(P)-bd_dom_sf"/>
</dbReference>
<feature type="domain" description="D-isomer specific 2-hydroxyacid dehydrogenase catalytic" evidence="5">
    <location>
        <begin position="20"/>
        <end position="316"/>
    </location>
</feature>
<dbReference type="GO" id="GO:0051287">
    <property type="term" value="F:NAD binding"/>
    <property type="evidence" value="ECO:0007669"/>
    <property type="project" value="InterPro"/>
</dbReference>
<dbReference type="InterPro" id="IPR006139">
    <property type="entry name" value="D-isomer_2_OHA_DH_cat_dom"/>
</dbReference>
<reference evidence="7 8" key="1">
    <citation type="journal article" date="2018" name="Elife">
        <title>Discovery and characterization of a prevalent human gut bacterial enzyme sufficient for the inactivation of a family of plant toxins.</title>
        <authorList>
            <person name="Koppel N."/>
            <person name="Bisanz J.E."/>
            <person name="Pandelia M.E."/>
            <person name="Turnbaugh P.J."/>
            <person name="Balskus E.P."/>
        </authorList>
    </citation>
    <scope>NUCLEOTIDE SEQUENCE [LARGE SCALE GENOMIC DNA]</scope>
    <source>
        <strain evidence="7 8">OB21 GAM31</strain>
    </source>
</reference>
<comment type="similarity">
    <text evidence="1 4">Belongs to the D-isomer specific 2-hydroxyacid dehydrogenase family.</text>
</comment>
<protein>
    <submittedName>
        <fullName evidence="7">C-terminal binding protein</fullName>
    </submittedName>
</protein>
<dbReference type="PANTHER" id="PTHR43761:SF1">
    <property type="entry name" value="D-ISOMER SPECIFIC 2-HYDROXYACID DEHYDROGENASE CATALYTIC DOMAIN-CONTAINING PROTEIN-RELATED"/>
    <property type="match status" value="1"/>
</dbReference>
<proteinExistence type="inferred from homology"/>
<dbReference type="SUPFAM" id="SSF51735">
    <property type="entry name" value="NAD(P)-binding Rossmann-fold domains"/>
    <property type="match status" value="1"/>
</dbReference>
<dbReference type="GO" id="GO:0003714">
    <property type="term" value="F:transcription corepressor activity"/>
    <property type="evidence" value="ECO:0007669"/>
    <property type="project" value="InterPro"/>
</dbReference>
<name>A0A369LF59_9ACTN</name>
<evidence type="ECO:0000259" key="5">
    <source>
        <dbReference type="Pfam" id="PF00389"/>
    </source>
</evidence>
<dbReference type="InterPro" id="IPR050418">
    <property type="entry name" value="D-iso_2-hydroxyacid_DH_PdxB"/>
</dbReference>